<evidence type="ECO:0000313" key="3">
    <source>
        <dbReference type="Proteomes" id="UP001499930"/>
    </source>
</evidence>
<keyword evidence="3" id="KW-1185">Reference proteome</keyword>
<dbReference type="Gene3D" id="1.20.5.1700">
    <property type="match status" value="1"/>
</dbReference>
<gene>
    <name evidence="2" type="ORF">GCM10017559_61510</name>
</gene>
<comment type="caution">
    <text evidence="2">The sequence shown here is derived from an EMBL/GenBank/DDBJ whole genome shotgun (WGS) entry which is preliminary data.</text>
</comment>
<evidence type="ECO:0000256" key="1">
    <source>
        <dbReference type="SAM" id="Coils"/>
    </source>
</evidence>
<keyword evidence="1" id="KW-0175">Coiled coil</keyword>
<dbReference type="Proteomes" id="UP001499930">
    <property type="component" value="Unassembled WGS sequence"/>
</dbReference>
<dbReference type="EMBL" id="BAAAWD010000016">
    <property type="protein sequence ID" value="GAA3027166.1"/>
    <property type="molecule type" value="Genomic_DNA"/>
</dbReference>
<evidence type="ECO:0000313" key="2">
    <source>
        <dbReference type="EMBL" id="GAA3027166.1"/>
    </source>
</evidence>
<accession>A0ABP6KYK6</accession>
<dbReference type="RefSeq" id="WP_344901882.1">
    <property type="nucleotide sequence ID" value="NZ_BAAAWD010000016.1"/>
</dbReference>
<proteinExistence type="predicted"/>
<evidence type="ECO:0008006" key="4">
    <source>
        <dbReference type="Google" id="ProtNLM"/>
    </source>
</evidence>
<organism evidence="2 3">
    <name type="scientific">Streptosporangium longisporum</name>
    <dbReference type="NCBI Taxonomy" id="46187"/>
    <lineage>
        <taxon>Bacteria</taxon>
        <taxon>Bacillati</taxon>
        <taxon>Actinomycetota</taxon>
        <taxon>Actinomycetes</taxon>
        <taxon>Streptosporangiales</taxon>
        <taxon>Streptosporangiaceae</taxon>
        <taxon>Streptosporangium</taxon>
    </lineage>
</organism>
<sequence length="108" mass="11809">MNWGEVAVSIAQVAAGGTIVQAVISLTRRRSELRQLDRGTDSVAVETADRIVSMLRAELEIAKSENATLKAELADHQRQILALVERVSELRADLAMAKAEIQRLQDDG</sequence>
<feature type="coiled-coil region" evidence="1">
    <location>
        <begin position="52"/>
        <end position="107"/>
    </location>
</feature>
<reference evidence="3" key="1">
    <citation type="journal article" date="2019" name="Int. J. Syst. Evol. Microbiol.">
        <title>The Global Catalogue of Microorganisms (GCM) 10K type strain sequencing project: providing services to taxonomists for standard genome sequencing and annotation.</title>
        <authorList>
            <consortium name="The Broad Institute Genomics Platform"/>
            <consortium name="The Broad Institute Genome Sequencing Center for Infectious Disease"/>
            <person name="Wu L."/>
            <person name="Ma J."/>
        </authorList>
    </citation>
    <scope>NUCLEOTIDE SEQUENCE [LARGE SCALE GENOMIC DNA]</scope>
    <source>
        <strain evidence="3">JCM 3106</strain>
    </source>
</reference>
<protein>
    <recommendedName>
        <fullName evidence="4">DUF2746 domain-containing protein</fullName>
    </recommendedName>
</protein>
<name>A0ABP6KYK6_9ACTN</name>